<evidence type="ECO:0000313" key="3">
    <source>
        <dbReference type="Proteomes" id="UP000183832"/>
    </source>
</evidence>
<evidence type="ECO:0000313" key="2">
    <source>
        <dbReference type="EMBL" id="CRL03971.1"/>
    </source>
</evidence>
<gene>
    <name evidence="2" type="ORF">CLUMA_CG017092</name>
</gene>
<reference evidence="2 3" key="1">
    <citation type="submission" date="2015-04" db="EMBL/GenBank/DDBJ databases">
        <authorList>
            <person name="Syromyatnikov M.Y."/>
            <person name="Popov V.N."/>
        </authorList>
    </citation>
    <scope>NUCLEOTIDE SEQUENCE [LARGE SCALE GENOMIC DNA]</scope>
</reference>
<protein>
    <submittedName>
        <fullName evidence="2">CLUMA_CG017092, isoform A</fullName>
    </submittedName>
</protein>
<dbReference type="Proteomes" id="UP000183832">
    <property type="component" value="Unassembled WGS sequence"/>
</dbReference>
<feature type="signal peptide" evidence="1">
    <location>
        <begin position="1"/>
        <end position="22"/>
    </location>
</feature>
<dbReference type="OrthoDB" id="7727171at2759"/>
<accession>A0A1J1IUN6</accession>
<evidence type="ECO:0000256" key="1">
    <source>
        <dbReference type="SAM" id="SignalP"/>
    </source>
</evidence>
<dbReference type="AlphaFoldDB" id="A0A1J1IUN6"/>
<proteinExistence type="predicted"/>
<sequence>MELFTIVLKFIFLLILFKFISSQEEQETYIRGYHCKFSDDFVFPNYSCYAKSCNRSFTTENLFFTLKKPHYKIFVNGSLMYKYGTIYREVLHFENIEICKVIEEGTSNMLFLNMTNVSTKKKTPASRVFPSGDYKTVLSFSNERKKWIATSVSTSRVTSPLKDSFGLQLASRNFICILIR</sequence>
<organism evidence="2 3">
    <name type="scientific">Clunio marinus</name>
    <dbReference type="NCBI Taxonomy" id="568069"/>
    <lineage>
        <taxon>Eukaryota</taxon>
        <taxon>Metazoa</taxon>
        <taxon>Ecdysozoa</taxon>
        <taxon>Arthropoda</taxon>
        <taxon>Hexapoda</taxon>
        <taxon>Insecta</taxon>
        <taxon>Pterygota</taxon>
        <taxon>Neoptera</taxon>
        <taxon>Endopterygota</taxon>
        <taxon>Diptera</taxon>
        <taxon>Nematocera</taxon>
        <taxon>Chironomoidea</taxon>
        <taxon>Chironomidae</taxon>
        <taxon>Clunio</taxon>
    </lineage>
</organism>
<name>A0A1J1IUN6_9DIPT</name>
<feature type="chain" id="PRO_5012362555" evidence="1">
    <location>
        <begin position="23"/>
        <end position="180"/>
    </location>
</feature>
<dbReference type="EMBL" id="CVRI01000060">
    <property type="protein sequence ID" value="CRL03971.1"/>
    <property type="molecule type" value="Genomic_DNA"/>
</dbReference>
<keyword evidence="3" id="KW-1185">Reference proteome</keyword>
<keyword evidence="1" id="KW-0732">Signal</keyword>